<dbReference type="VEuPathDB" id="PiroplasmaDB:BBBOND_0104840"/>
<dbReference type="Proteomes" id="UP000033188">
    <property type="component" value="Chromosome 1"/>
</dbReference>
<accession>A0A061D8V5</accession>
<evidence type="ECO:0000313" key="1">
    <source>
        <dbReference type="EMBL" id="CDR94175.1"/>
    </source>
</evidence>
<name>A0A061D8V5_BABBI</name>
<gene>
    <name evidence="1" type="ORF">BBBOND_0104840</name>
</gene>
<dbReference type="EMBL" id="LK391707">
    <property type="protein sequence ID" value="CDR94175.1"/>
    <property type="molecule type" value="Genomic_DNA"/>
</dbReference>
<dbReference type="PROSITE" id="PS51257">
    <property type="entry name" value="PROKAR_LIPOPROTEIN"/>
    <property type="match status" value="1"/>
</dbReference>
<proteinExistence type="predicted"/>
<reference evidence="2" key="1">
    <citation type="journal article" date="2014" name="Nucleic Acids Res.">
        <title>The evolutionary dynamics of variant antigen genes in Babesia reveal a history of genomic innovation underlying host-parasite interaction.</title>
        <authorList>
            <person name="Jackson A.P."/>
            <person name="Otto T.D."/>
            <person name="Darby A."/>
            <person name="Ramaprasad A."/>
            <person name="Xia D."/>
            <person name="Echaide I.E."/>
            <person name="Farber M."/>
            <person name="Gahlot S."/>
            <person name="Gamble J."/>
            <person name="Gupta D."/>
            <person name="Gupta Y."/>
            <person name="Jackson L."/>
            <person name="Malandrin L."/>
            <person name="Malas T.B."/>
            <person name="Moussa E."/>
            <person name="Nair M."/>
            <person name="Reid A.J."/>
            <person name="Sanders M."/>
            <person name="Sharma J."/>
            <person name="Tracey A."/>
            <person name="Quail M.A."/>
            <person name="Weir W."/>
            <person name="Wastling J.M."/>
            <person name="Hall N."/>
            <person name="Willadsen P."/>
            <person name="Lingelbach K."/>
            <person name="Shiels B."/>
            <person name="Tait A."/>
            <person name="Berriman M."/>
            <person name="Allred D.R."/>
            <person name="Pain A."/>
        </authorList>
    </citation>
    <scope>NUCLEOTIDE SEQUENCE [LARGE SCALE GENOMIC DNA]</scope>
    <source>
        <strain evidence="2">Bond</strain>
    </source>
</reference>
<sequence length="158" mass="17075">MTQRESECSGVLTTLLVGCDLDSDFQVAVDNADARLREEALYEGVTQPDDAAEVEGILSRLIAGSSQSLSHADVAPCHTFNAANGIPKQEVDKLCDAILDYLESEVSSVLADVVHGTQNFVGDMDALTRKEYTFFKLQLAALHGTAPRNEILHLPCPL</sequence>
<dbReference type="KEGG" id="bbig:BBBOND_0104840"/>
<organism evidence="1 2">
    <name type="scientific">Babesia bigemina</name>
    <dbReference type="NCBI Taxonomy" id="5866"/>
    <lineage>
        <taxon>Eukaryota</taxon>
        <taxon>Sar</taxon>
        <taxon>Alveolata</taxon>
        <taxon>Apicomplexa</taxon>
        <taxon>Aconoidasida</taxon>
        <taxon>Piroplasmida</taxon>
        <taxon>Babesiidae</taxon>
        <taxon>Babesia</taxon>
    </lineage>
</organism>
<keyword evidence="2" id="KW-1185">Reference proteome</keyword>
<evidence type="ECO:0000313" key="2">
    <source>
        <dbReference type="Proteomes" id="UP000033188"/>
    </source>
</evidence>
<dbReference type="RefSeq" id="XP_012766361.1">
    <property type="nucleotide sequence ID" value="XM_012910907.1"/>
</dbReference>
<protein>
    <submittedName>
        <fullName evidence="1">Uncharacterized protein</fullName>
    </submittedName>
</protein>
<dbReference type="AlphaFoldDB" id="A0A061D8V5"/>
<dbReference type="GeneID" id="24562716"/>